<sequence>MAVRASSTGLVVLCLTSLLVPSLADDTSGSHGAGRKMTPGMVAEEKDPPMYTPTVPSYTPTVPTYRPTVPSYTPNVPTYRPTVPSYTPNVPTYRPTVPSYRPPTYTPPTYTDVGTPP</sequence>
<keyword evidence="2" id="KW-0732">Signal</keyword>
<comment type="caution">
    <text evidence="3">The sequence shown here is derived from an EMBL/GenBank/DDBJ whole genome shotgun (WGS) entry which is preliminary data.</text>
</comment>
<evidence type="ECO:0000256" key="2">
    <source>
        <dbReference type="SAM" id="SignalP"/>
    </source>
</evidence>
<dbReference type="EMBL" id="PQIB02000016">
    <property type="protein sequence ID" value="RLM60230.1"/>
    <property type="molecule type" value="Genomic_DNA"/>
</dbReference>
<gene>
    <name evidence="3" type="ORF">C2845_PM14G06500</name>
</gene>
<feature type="compositionally biased region" description="Low complexity" evidence="1">
    <location>
        <begin position="107"/>
        <end position="117"/>
    </location>
</feature>
<dbReference type="STRING" id="4540.A0A3L6PLM4"/>
<feature type="signal peptide" evidence="2">
    <location>
        <begin position="1"/>
        <end position="24"/>
    </location>
</feature>
<dbReference type="AlphaFoldDB" id="A0A3L6PLM4"/>
<protein>
    <submittedName>
        <fullName evidence="3">DNA-directed RNA polymerase II large subunit</fullName>
    </submittedName>
</protein>
<evidence type="ECO:0000313" key="3">
    <source>
        <dbReference type="EMBL" id="RLM60230.1"/>
    </source>
</evidence>
<feature type="region of interest" description="Disordered" evidence="1">
    <location>
        <begin position="23"/>
        <end position="117"/>
    </location>
</feature>
<dbReference type="Proteomes" id="UP000275267">
    <property type="component" value="Unassembled WGS sequence"/>
</dbReference>
<dbReference type="GO" id="GO:0000428">
    <property type="term" value="C:DNA-directed RNA polymerase complex"/>
    <property type="evidence" value="ECO:0007669"/>
    <property type="project" value="UniProtKB-KW"/>
</dbReference>
<keyword evidence="4" id="KW-1185">Reference proteome</keyword>
<reference evidence="4" key="1">
    <citation type="journal article" date="2019" name="Nat. Commun.">
        <title>The genome of broomcorn millet.</title>
        <authorList>
            <person name="Zou C."/>
            <person name="Miki D."/>
            <person name="Li D."/>
            <person name="Tang Q."/>
            <person name="Xiao L."/>
            <person name="Rajput S."/>
            <person name="Deng P."/>
            <person name="Jia W."/>
            <person name="Huang R."/>
            <person name="Zhang M."/>
            <person name="Sun Y."/>
            <person name="Hu J."/>
            <person name="Fu X."/>
            <person name="Schnable P.S."/>
            <person name="Li F."/>
            <person name="Zhang H."/>
            <person name="Feng B."/>
            <person name="Zhu X."/>
            <person name="Liu R."/>
            <person name="Schnable J.C."/>
            <person name="Zhu J.-K."/>
            <person name="Zhang H."/>
        </authorList>
    </citation>
    <scope>NUCLEOTIDE SEQUENCE [LARGE SCALE GENOMIC DNA]</scope>
</reference>
<dbReference type="PRINTS" id="PR01217">
    <property type="entry name" value="PRICHEXTENSN"/>
</dbReference>
<organism evidence="3 4">
    <name type="scientific">Panicum miliaceum</name>
    <name type="common">Proso millet</name>
    <name type="synonym">Broomcorn millet</name>
    <dbReference type="NCBI Taxonomy" id="4540"/>
    <lineage>
        <taxon>Eukaryota</taxon>
        <taxon>Viridiplantae</taxon>
        <taxon>Streptophyta</taxon>
        <taxon>Embryophyta</taxon>
        <taxon>Tracheophyta</taxon>
        <taxon>Spermatophyta</taxon>
        <taxon>Magnoliopsida</taxon>
        <taxon>Liliopsida</taxon>
        <taxon>Poales</taxon>
        <taxon>Poaceae</taxon>
        <taxon>PACMAD clade</taxon>
        <taxon>Panicoideae</taxon>
        <taxon>Panicodae</taxon>
        <taxon>Paniceae</taxon>
        <taxon>Panicinae</taxon>
        <taxon>Panicum</taxon>
        <taxon>Panicum sect. Panicum</taxon>
    </lineage>
</organism>
<name>A0A3L6PLM4_PANMI</name>
<feature type="compositionally biased region" description="Low complexity" evidence="1">
    <location>
        <begin position="52"/>
        <end position="74"/>
    </location>
</feature>
<keyword evidence="3" id="KW-0240">DNA-directed RNA polymerase</keyword>
<proteinExistence type="predicted"/>
<keyword evidence="3" id="KW-0804">Transcription</keyword>
<evidence type="ECO:0000256" key="1">
    <source>
        <dbReference type="SAM" id="MobiDB-lite"/>
    </source>
</evidence>
<accession>A0A3L6PLM4</accession>
<feature type="chain" id="PRO_5018159998" evidence="2">
    <location>
        <begin position="25"/>
        <end position="117"/>
    </location>
</feature>
<evidence type="ECO:0000313" key="4">
    <source>
        <dbReference type="Proteomes" id="UP000275267"/>
    </source>
</evidence>